<dbReference type="InterPro" id="IPR043136">
    <property type="entry name" value="B30.2/SPRY_sf"/>
</dbReference>
<accession>A0AAD9E1G6</accession>
<dbReference type="InterPro" id="IPR003879">
    <property type="entry name" value="Butyrophylin_SPRY"/>
</dbReference>
<organism evidence="6 7">
    <name type="scientific">Electrophorus voltai</name>
    <dbReference type="NCBI Taxonomy" id="2609070"/>
    <lineage>
        <taxon>Eukaryota</taxon>
        <taxon>Metazoa</taxon>
        <taxon>Chordata</taxon>
        <taxon>Craniata</taxon>
        <taxon>Vertebrata</taxon>
        <taxon>Euteleostomi</taxon>
        <taxon>Actinopterygii</taxon>
        <taxon>Neopterygii</taxon>
        <taxon>Teleostei</taxon>
        <taxon>Ostariophysi</taxon>
        <taxon>Gymnotiformes</taxon>
        <taxon>Gymnotoidei</taxon>
        <taxon>Gymnotidae</taxon>
        <taxon>Electrophorus</taxon>
    </lineage>
</organism>
<keyword evidence="2" id="KW-0863">Zinc-finger</keyword>
<dbReference type="GO" id="GO:0004842">
    <property type="term" value="F:ubiquitin-protein transferase activity"/>
    <property type="evidence" value="ECO:0007669"/>
    <property type="project" value="TreeGrafter"/>
</dbReference>
<evidence type="ECO:0000256" key="2">
    <source>
        <dbReference type="ARBA" id="ARBA00022771"/>
    </source>
</evidence>
<comment type="caution">
    <text evidence="6">The sequence shown here is derived from an EMBL/GenBank/DDBJ whole genome shotgun (WGS) entry which is preliminary data.</text>
</comment>
<dbReference type="SMART" id="SM00449">
    <property type="entry name" value="SPRY"/>
    <property type="match status" value="1"/>
</dbReference>
<protein>
    <recommendedName>
        <fullName evidence="5">B30.2/SPRY domain-containing protein</fullName>
    </recommendedName>
</protein>
<dbReference type="InterPro" id="IPR051051">
    <property type="entry name" value="E3_ubiq-ligase_TRIM/RNF"/>
</dbReference>
<name>A0AAD9E1G6_9TELE</name>
<dbReference type="Pfam" id="PF00622">
    <property type="entry name" value="SPRY"/>
    <property type="match status" value="1"/>
</dbReference>
<dbReference type="Gene3D" id="2.60.120.920">
    <property type="match status" value="1"/>
</dbReference>
<evidence type="ECO:0000256" key="4">
    <source>
        <dbReference type="SAM" id="MobiDB-lite"/>
    </source>
</evidence>
<evidence type="ECO:0000256" key="1">
    <source>
        <dbReference type="ARBA" id="ARBA00022723"/>
    </source>
</evidence>
<evidence type="ECO:0000259" key="5">
    <source>
        <dbReference type="PROSITE" id="PS50188"/>
    </source>
</evidence>
<dbReference type="SUPFAM" id="SSF49899">
    <property type="entry name" value="Concanavalin A-like lectins/glucanases"/>
    <property type="match status" value="1"/>
</dbReference>
<feature type="non-terminal residue" evidence="6">
    <location>
        <position position="1"/>
    </location>
</feature>
<reference evidence="6" key="1">
    <citation type="submission" date="2023-03" db="EMBL/GenBank/DDBJ databases">
        <title>Electrophorus voltai genome.</title>
        <authorList>
            <person name="Bian C."/>
        </authorList>
    </citation>
    <scope>NUCLEOTIDE SEQUENCE</scope>
    <source>
        <strain evidence="6">CB-2022</strain>
        <tissue evidence="6">Muscle</tissue>
    </source>
</reference>
<feature type="region of interest" description="Disordered" evidence="4">
    <location>
        <begin position="94"/>
        <end position="125"/>
    </location>
</feature>
<dbReference type="PRINTS" id="PR01407">
    <property type="entry name" value="BUTYPHLNCDUF"/>
</dbReference>
<evidence type="ECO:0000313" key="6">
    <source>
        <dbReference type="EMBL" id="KAK1798947.1"/>
    </source>
</evidence>
<dbReference type="PROSITE" id="PS50188">
    <property type="entry name" value="B302_SPRY"/>
    <property type="match status" value="1"/>
</dbReference>
<dbReference type="PANTHER" id="PTHR25465">
    <property type="entry name" value="B-BOX DOMAIN CONTAINING"/>
    <property type="match status" value="1"/>
</dbReference>
<sequence length="305" mass="34449">DILRRRLELLKQEIKKIEAHLAELNSDHQDGSCFKKDDINIQETSSEVLISSLNTEGASQTTDNSILSQQSVQEDNLNEDPQIVEMEIMMHDSESLPEKRDSISGLSEGCSHSAAGSSGLQKGCNPRASAGSSGFALLTFSPQLGHRRLVFRPDQRRIEVRHSHAARAAQHYFSVCQWMAEQEFASGSHHWDVDTTDCRAWAVGVAHADLRQDQRLGRSPTSWCIEWSSKRLSAWIAGVEMRLEQRRPSRVRVLLDMADGQLAFWSLSDREAELYSVQVEFRAPVRPVFWLFGTQEKNALYFPAP</sequence>
<dbReference type="InterPro" id="IPR013320">
    <property type="entry name" value="ConA-like_dom_sf"/>
</dbReference>
<dbReference type="GO" id="GO:0008270">
    <property type="term" value="F:zinc ion binding"/>
    <property type="evidence" value="ECO:0007669"/>
    <property type="project" value="UniProtKB-KW"/>
</dbReference>
<dbReference type="InterPro" id="IPR003877">
    <property type="entry name" value="SPRY_dom"/>
</dbReference>
<dbReference type="PANTHER" id="PTHR25465:SF41">
    <property type="entry name" value="E3 UBIQUITIN-PROTEIN LIGASE RNF135"/>
    <property type="match status" value="1"/>
</dbReference>
<dbReference type="AlphaFoldDB" id="A0AAD9E1G6"/>
<evidence type="ECO:0000313" key="7">
    <source>
        <dbReference type="Proteomes" id="UP001239994"/>
    </source>
</evidence>
<keyword evidence="1" id="KW-0479">Metal-binding</keyword>
<dbReference type="Proteomes" id="UP001239994">
    <property type="component" value="Unassembled WGS sequence"/>
</dbReference>
<evidence type="ECO:0000256" key="3">
    <source>
        <dbReference type="ARBA" id="ARBA00022833"/>
    </source>
</evidence>
<gene>
    <name evidence="6" type="ORF">P4O66_007219</name>
</gene>
<dbReference type="GO" id="GO:0045088">
    <property type="term" value="P:regulation of innate immune response"/>
    <property type="evidence" value="ECO:0007669"/>
    <property type="project" value="TreeGrafter"/>
</dbReference>
<dbReference type="GO" id="GO:0043021">
    <property type="term" value="F:ribonucleoprotein complex binding"/>
    <property type="evidence" value="ECO:0007669"/>
    <property type="project" value="TreeGrafter"/>
</dbReference>
<keyword evidence="7" id="KW-1185">Reference proteome</keyword>
<dbReference type="GO" id="GO:0005737">
    <property type="term" value="C:cytoplasm"/>
    <property type="evidence" value="ECO:0007669"/>
    <property type="project" value="TreeGrafter"/>
</dbReference>
<feature type="domain" description="B30.2/SPRY" evidence="5">
    <location>
        <begin position="117"/>
        <end position="305"/>
    </location>
</feature>
<keyword evidence="3" id="KW-0862">Zinc</keyword>
<dbReference type="InterPro" id="IPR001870">
    <property type="entry name" value="B30.2/SPRY"/>
</dbReference>
<proteinExistence type="predicted"/>
<dbReference type="EMBL" id="JAROKS010000012">
    <property type="protein sequence ID" value="KAK1798947.1"/>
    <property type="molecule type" value="Genomic_DNA"/>
</dbReference>